<dbReference type="Proteomes" id="UP000016487">
    <property type="component" value="Unassembled WGS sequence"/>
</dbReference>
<dbReference type="InterPro" id="IPR015796">
    <property type="entry name" value="Impact_YigZ-like"/>
</dbReference>
<dbReference type="NCBIfam" id="TIGR00257">
    <property type="entry name" value="IMPACT_YIGZ"/>
    <property type="match status" value="1"/>
</dbReference>
<reference evidence="3" key="2">
    <citation type="submission" date="2015-03" db="EMBL/GenBank/DDBJ databases">
        <title>Genome sequence of Pseudoalteromonas citrea.</title>
        <authorList>
            <person name="Xie B.-B."/>
            <person name="Rong J.-C."/>
            <person name="Qin Q.-L."/>
            <person name="Zhang Y.-Z."/>
        </authorList>
    </citation>
    <scope>NUCLEOTIDE SEQUENCE</scope>
    <source>
        <strain evidence="3">DSM 8771</strain>
    </source>
</reference>
<feature type="domain" description="Impact N-terminal" evidence="2">
    <location>
        <begin position="30"/>
        <end position="137"/>
    </location>
</feature>
<comment type="caution">
    <text evidence="3">The sequence shown here is derived from an EMBL/GenBank/DDBJ whole genome shotgun (WGS) entry which is preliminary data.</text>
</comment>
<protein>
    <recommendedName>
        <fullName evidence="2">Impact N-terminal domain-containing protein</fullName>
    </recommendedName>
</protein>
<dbReference type="PANTHER" id="PTHR16301:SF20">
    <property type="entry name" value="IMPACT FAMILY MEMBER YIGZ"/>
    <property type="match status" value="1"/>
</dbReference>
<evidence type="ECO:0000313" key="4">
    <source>
        <dbReference type="Proteomes" id="UP000016487"/>
    </source>
</evidence>
<proteinExistence type="inferred from homology"/>
<dbReference type="GO" id="GO:0005737">
    <property type="term" value="C:cytoplasm"/>
    <property type="evidence" value="ECO:0007669"/>
    <property type="project" value="TreeGrafter"/>
</dbReference>
<comment type="similarity">
    <text evidence="1">Belongs to the IMPACT family.</text>
</comment>
<dbReference type="Gene3D" id="3.30.230.30">
    <property type="entry name" value="Impact, N-terminal domain"/>
    <property type="match status" value="1"/>
</dbReference>
<dbReference type="SUPFAM" id="SSF54211">
    <property type="entry name" value="Ribosomal protein S5 domain 2-like"/>
    <property type="match status" value="1"/>
</dbReference>
<evidence type="ECO:0000259" key="2">
    <source>
        <dbReference type="Pfam" id="PF01205"/>
    </source>
</evidence>
<dbReference type="InterPro" id="IPR020568">
    <property type="entry name" value="Ribosomal_Su5_D2-typ_SF"/>
</dbReference>
<dbReference type="AlphaFoldDB" id="A0AAD4FQW4"/>
<dbReference type="GO" id="GO:0006446">
    <property type="term" value="P:regulation of translational initiation"/>
    <property type="evidence" value="ECO:0007669"/>
    <property type="project" value="TreeGrafter"/>
</dbReference>
<dbReference type="InterPro" id="IPR036956">
    <property type="entry name" value="Impact_N_sf"/>
</dbReference>
<dbReference type="PANTHER" id="PTHR16301">
    <property type="entry name" value="IMPACT-RELATED"/>
    <property type="match status" value="1"/>
</dbReference>
<name>A0AAD4FQW4_9GAMM</name>
<sequence length="216" mass="23648">MLPFVFKVHNICMSEYYIPSETLKFHEEIKKSTFIVHIAHTPTLDDAKAFIKKINEDYPDARHNCWAHVAGQPGGSHVYGFSDDGEPNGTAGKPMLNVLTGSGLGEITAVTTRYFGGIKLGTGGLVRAYGGSLNNALAQLQTSLKIPALTLAGVSDYALQGVIEQYLHSHFTILSIEKDYGAVVSWQISLDHRQAQQARQEIFDLSNGVVELTIKE</sequence>
<dbReference type="EMBL" id="AHBZ03000023">
    <property type="protein sequence ID" value="KAF7767836.1"/>
    <property type="molecule type" value="Genomic_DNA"/>
</dbReference>
<dbReference type="InterPro" id="IPR001498">
    <property type="entry name" value="Impact_N"/>
</dbReference>
<evidence type="ECO:0000256" key="1">
    <source>
        <dbReference type="ARBA" id="ARBA00007665"/>
    </source>
</evidence>
<accession>A0AAD4FQW4</accession>
<organism evidence="3 4">
    <name type="scientific">Pseudoalteromonas citrea</name>
    <dbReference type="NCBI Taxonomy" id="43655"/>
    <lineage>
        <taxon>Bacteria</taxon>
        <taxon>Pseudomonadati</taxon>
        <taxon>Pseudomonadota</taxon>
        <taxon>Gammaproteobacteria</taxon>
        <taxon>Alteromonadales</taxon>
        <taxon>Pseudoalteromonadaceae</taxon>
        <taxon>Pseudoalteromonas</taxon>
    </lineage>
</organism>
<dbReference type="InterPro" id="IPR023582">
    <property type="entry name" value="Impact"/>
</dbReference>
<dbReference type="Pfam" id="PF01205">
    <property type="entry name" value="Impact_N"/>
    <property type="match status" value="1"/>
</dbReference>
<reference evidence="3" key="1">
    <citation type="journal article" date="2012" name="J. Bacteriol.">
        <title>Genome sequences of type strains of seven species of the marine bacterium Pseudoalteromonas.</title>
        <authorList>
            <person name="Xie B.B."/>
            <person name="Shu Y.L."/>
            <person name="Qin Q.L."/>
            <person name="Rong J.C."/>
            <person name="Zhang X.Y."/>
            <person name="Chen X.L."/>
            <person name="Shi M."/>
            <person name="He H.L."/>
            <person name="Zhou B.C."/>
            <person name="Zhang Y.Z."/>
        </authorList>
    </citation>
    <scope>NUCLEOTIDE SEQUENCE</scope>
    <source>
        <strain evidence="3">DSM 8771</strain>
    </source>
</reference>
<gene>
    <name evidence="3" type="ORF">PCIT_a3942</name>
</gene>
<evidence type="ECO:0000313" key="3">
    <source>
        <dbReference type="EMBL" id="KAF7767836.1"/>
    </source>
</evidence>
<dbReference type="Gene3D" id="3.30.70.240">
    <property type="match status" value="1"/>
</dbReference>